<dbReference type="Gene3D" id="1.10.10.1710">
    <property type="entry name" value="Deoxyribodipyrimidine photolyase-related"/>
    <property type="match status" value="1"/>
</dbReference>
<dbReference type="PANTHER" id="PTHR38657:SF1">
    <property type="entry name" value="SLR1343 PROTEIN"/>
    <property type="match status" value="1"/>
</dbReference>
<keyword evidence="2" id="KW-1185">Reference proteome</keyword>
<name>A0ABP7T8K4_9BURK</name>
<dbReference type="EMBL" id="BAAAZE010000008">
    <property type="protein sequence ID" value="GAA4022660.1"/>
    <property type="molecule type" value="Genomic_DNA"/>
</dbReference>
<dbReference type="InterPro" id="IPR036134">
    <property type="entry name" value="Crypto/Photolyase_FAD-like_sf"/>
</dbReference>
<dbReference type="Proteomes" id="UP001501353">
    <property type="component" value="Unassembled WGS sequence"/>
</dbReference>
<evidence type="ECO:0000313" key="2">
    <source>
        <dbReference type="Proteomes" id="UP001501353"/>
    </source>
</evidence>
<accession>A0ABP7T8K4</accession>
<dbReference type="Pfam" id="PF04244">
    <property type="entry name" value="DPRP"/>
    <property type="match status" value="1"/>
</dbReference>
<protein>
    <submittedName>
        <fullName evidence="1">Cryptochrome/photolyase family protein</fullName>
    </submittedName>
</protein>
<dbReference type="SUPFAM" id="SSF48173">
    <property type="entry name" value="Cryptochrome/photolyase FAD-binding domain"/>
    <property type="match status" value="1"/>
</dbReference>
<dbReference type="InterPro" id="IPR052551">
    <property type="entry name" value="UV-DNA_repair_photolyase"/>
</dbReference>
<organism evidence="1 2">
    <name type="scientific">Actimicrobium antarcticum</name>
    <dbReference type="NCBI Taxonomy" id="1051899"/>
    <lineage>
        <taxon>Bacteria</taxon>
        <taxon>Pseudomonadati</taxon>
        <taxon>Pseudomonadota</taxon>
        <taxon>Betaproteobacteria</taxon>
        <taxon>Burkholderiales</taxon>
        <taxon>Oxalobacteraceae</taxon>
        <taxon>Actimicrobium</taxon>
    </lineage>
</organism>
<proteinExistence type="predicted"/>
<reference evidence="2" key="1">
    <citation type="journal article" date="2019" name="Int. J. Syst. Evol. Microbiol.">
        <title>The Global Catalogue of Microorganisms (GCM) 10K type strain sequencing project: providing services to taxonomists for standard genome sequencing and annotation.</title>
        <authorList>
            <consortium name="The Broad Institute Genomics Platform"/>
            <consortium name="The Broad Institute Genome Sequencing Center for Infectious Disease"/>
            <person name="Wu L."/>
            <person name="Ma J."/>
        </authorList>
    </citation>
    <scope>NUCLEOTIDE SEQUENCE [LARGE SCALE GENOMIC DNA]</scope>
    <source>
        <strain evidence="2">JCM 16673</strain>
    </source>
</reference>
<gene>
    <name evidence="1" type="ORF">GCM10022212_19900</name>
</gene>
<dbReference type="Gene3D" id="3.40.50.620">
    <property type="entry name" value="HUPs"/>
    <property type="match status" value="1"/>
</dbReference>
<comment type="caution">
    <text evidence="1">The sequence shown here is derived from an EMBL/GenBank/DDBJ whole genome shotgun (WGS) entry which is preliminary data.</text>
</comment>
<dbReference type="Gene3D" id="1.25.40.80">
    <property type="match status" value="1"/>
</dbReference>
<dbReference type="Gene3D" id="1.10.579.10">
    <property type="entry name" value="DNA Cyclobutane Dipyrimidine Photolyase, subunit A, domain 3"/>
    <property type="match status" value="1"/>
</dbReference>
<sequence length="508" mass="57016">MVLILGDQLTLDNPALADFDPQQDVVVMIEAASEGMAVWSHKARIVLFLSAMRHFALALGERGWPFVYVKLDDPLPGDFAVRLGAVLARHQPQAVYVAEPGEWRMQQLLEETCTTAQTTLRLIDDTHFLCSKTEFATWAKGKKELRMEFFYRVMRKKHRVLLDGDQPEGGEWNYDAENRSAFPKRTGPGTIPAPASFPPDAITREVIALVDSEFADHPGSTDQFIWPVDRAQALQALARFIDTRLIQFGTFQDAMWTDTPFGWHALLSTSLNLHLLSPAEVVAAAEAAYRAGQIPLASAEGFIRQILGWREFIRGVYWLDMPGMKQANHYDHQRPLPRFYWTGETGMACMKAAIGQTLEHGYAHHIQRLMVTGNFALLAELTPQQVCDWYLAVYVDAIEWVELPNTAGMALHALGNRFTSKPYISSGAYIKRQSNYCSGCKYDPAQRVGAQACPFTTLYWNFIDKHEATLTGNPRTALMAKNITRLSSTERADIRALAAQMLAYPDAL</sequence>
<dbReference type="InterPro" id="IPR007357">
    <property type="entry name" value="PhrB-like"/>
</dbReference>
<evidence type="ECO:0000313" key="1">
    <source>
        <dbReference type="EMBL" id="GAA4022660.1"/>
    </source>
</evidence>
<dbReference type="PANTHER" id="PTHR38657">
    <property type="entry name" value="SLR1343 PROTEIN"/>
    <property type="match status" value="1"/>
</dbReference>
<dbReference type="InterPro" id="IPR014729">
    <property type="entry name" value="Rossmann-like_a/b/a_fold"/>
</dbReference>